<dbReference type="RefSeq" id="XP_022237678.1">
    <property type="nucleotide sequence ID" value="XM_022381970.1"/>
</dbReference>
<name>A0ABM1S223_LIMPO</name>
<sequence>MLSIPGKSMVYWYVLVLLVVAFRATGLVLPLLAAFPPASAPQLSRVLRRAIGEADTKLDAKNVTLLARWVTLPNNTQTTVSVLCEAVERNSPALILSFVDRPMSFFPALIAGYTGVPLMGMTSGYLDQTAKSFRKMDGWDGGSNYRSSC</sequence>
<evidence type="ECO:0000313" key="3">
    <source>
        <dbReference type="RefSeq" id="XP_022237678.1"/>
    </source>
</evidence>
<accession>A0ABM1S223</accession>
<protein>
    <submittedName>
        <fullName evidence="3">Uncharacterized protein LOC111085020</fullName>
    </submittedName>
</protein>
<dbReference type="Proteomes" id="UP000694941">
    <property type="component" value="Unplaced"/>
</dbReference>
<dbReference type="GeneID" id="111085020"/>
<keyword evidence="1" id="KW-0472">Membrane</keyword>
<keyword evidence="2" id="KW-1185">Reference proteome</keyword>
<gene>
    <name evidence="3" type="primary">LOC111085020</name>
</gene>
<evidence type="ECO:0000313" key="2">
    <source>
        <dbReference type="Proteomes" id="UP000694941"/>
    </source>
</evidence>
<keyword evidence="1" id="KW-1133">Transmembrane helix</keyword>
<evidence type="ECO:0000256" key="1">
    <source>
        <dbReference type="SAM" id="Phobius"/>
    </source>
</evidence>
<organism evidence="2 3">
    <name type="scientific">Limulus polyphemus</name>
    <name type="common">Atlantic horseshoe crab</name>
    <dbReference type="NCBI Taxonomy" id="6850"/>
    <lineage>
        <taxon>Eukaryota</taxon>
        <taxon>Metazoa</taxon>
        <taxon>Ecdysozoa</taxon>
        <taxon>Arthropoda</taxon>
        <taxon>Chelicerata</taxon>
        <taxon>Merostomata</taxon>
        <taxon>Xiphosura</taxon>
        <taxon>Limulidae</taxon>
        <taxon>Limulus</taxon>
    </lineage>
</organism>
<feature type="transmembrane region" description="Helical" evidence="1">
    <location>
        <begin position="105"/>
        <end position="126"/>
    </location>
</feature>
<feature type="transmembrane region" description="Helical" evidence="1">
    <location>
        <begin position="12"/>
        <end position="35"/>
    </location>
</feature>
<proteinExistence type="predicted"/>
<keyword evidence="1" id="KW-0812">Transmembrane</keyword>
<reference evidence="3" key="1">
    <citation type="submission" date="2025-08" db="UniProtKB">
        <authorList>
            <consortium name="RefSeq"/>
        </authorList>
    </citation>
    <scope>IDENTIFICATION</scope>
    <source>
        <tissue evidence="3">Muscle</tissue>
    </source>
</reference>